<dbReference type="STRING" id="1048983.EL17_01940"/>
<dbReference type="GO" id="GO:0006508">
    <property type="term" value="P:proteolysis"/>
    <property type="evidence" value="ECO:0007669"/>
    <property type="project" value="UniProtKB-KW"/>
</dbReference>
<dbReference type="CDD" id="cd04275">
    <property type="entry name" value="ZnMc_pappalysin_like"/>
    <property type="match status" value="1"/>
</dbReference>
<evidence type="ECO:0000256" key="1">
    <source>
        <dbReference type="ARBA" id="ARBA00008721"/>
    </source>
</evidence>
<keyword evidence="2" id="KW-0645">Protease</keyword>
<dbReference type="AlphaFoldDB" id="A0A074L4B1"/>
<dbReference type="OrthoDB" id="6278496at2"/>
<comment type="similarity">
    <text evidence="1">Belongs to the peptidase M43B family.</text>
</comment>
<keyword evidence="4" id="KW-0732">Signal</keyword>
<dbReference type="RefSeq" id="WP_035070059.1">
    <property type="nucleotide sequence ID" value="NZ_JMIH01000013.1"/>
</dbReference>
<organism evidence="11 12">
    <name type="scientific">Anditalea andensis</name>
    <dbReference type="NCBI Taxonomy" id="1048983"/>
    <lineage>
        <taxon>Bacteria</taxon>
        <taxon>Pseudomonadati</taxon>
        <taxon>Bacteroidota</taxon>
        <taxon>Cytophagia</taxon>
        <taxon>Cytophagales</taxon>
        <taxon>Cytophagaceae</taxon>
        <taxon>Anditalea</taxon>
    </lineage>
</organism>
<keyword evidence="7" id="KW-0482">Metalloprotease</keyword>
<dbReference type="InterPro" id="IPR008754">
    <property type="entry name" value="Peptidase_M43"/>
</dbReference>
<dbReference type="Proteomes" id="UP000027821">
    <property type="component" value="Unassembled WGS sequence"/>
</dbReference>
<dbReference type="Gene3D" id="3.40.390.10">
    <property type="entry name" value="Collagenase (Catalytic Domain)"/>
    <property type="match status" value="1"/>
</dbReference>
<evidence type="ECO:0000256" key="7">
    <source>
        <dbReference type="ARBA" id="ARBA00023049"/>
    </source>
</evidence>
<evidence type="ECO:0000256" key="5">
    <source>
        <dbReference type="ARBA" id="ARBA00022801"/>
    </source>
</evidence>
<keyword evidence="6" id="KW-0862">Zinc</keyword>
<dbReference type="Pfam" id="PF18962">
    <property type="entry name" value="Por_Secre_tail"/>
    <property type="match status" value="1"/>
</dbReference>
<dbReference type="eggNOG" id="COG3291">
    <property type="taxonomic scope" value="Bacteria"/>
</dbReference>
<evidence type="ECO:0000256" key="3">
    <source>
        <dbReference type="ARBA" id="ARBA00022723"/>
    </source>
</evidence>
<keyword evidence="3" id="KW-0479">Metal-binding</keyword>
<dbReference type="NCBIfam" id="TIGR04183">
    <property type="entry name" value="Por_Secre_tail"/>
    <property type="match status" value="1"/>
</dbReference>
<evidence type="ECO:0000256" key="2">
    <source>
        <dbReference type="ARBA" id="ARBA00022670"/>
    </source>
</evidence>
<evidence type="ECO:0000256" key="4">
    <source>
        <dbReference type="ARBA" id="ARBA00022729"/>
    </source>
</evidence>
<dbReference type="eggNOG" id="COG1404">
    <property type="taxonomic scope" value="Bacteria"/>
</dbReference>
<gene>
    <name evidence="11" type="ORF">EL17_01940</name>
</gene>
<protein>
    <submittedName>
        <fullName evidence="11">Pregnancy-associated plasma protein-A</fullName>
    </submittedName>
</protein>
<feature type="domain" description="Secretion system C-terminal sorting" evidence="10">
    <location>
        <begin position="949"/>
        <end position="1024"/>
    </location>
</feature>
<evidence type="ECO:0000313" key="11">
    <source>
        <dbReference type="EMBL" id="KEO75325.1"/>
    </source>
</evidence>
<dbReference type="Gene3D" id="2.60.120.200">
    <property type="match status" value="2"/>
</dbReference>
<evidence type="ECO:0000313" key="12">
    <source>
        <dbReference type="Proteomes" id="UP000027821"/>
    </source>
</evidence>
<feature type="domain" description="Peptidase M43 pregnancy-associated plasma-A" evidence="9">
    <location>
        <begin position="189"/>
        <end position="340"/>
    </location>
</feature>
<dbReference type="PANTHER" id="PTHR47466:SF1">
    <property type="entry name" value="METALLOPROTEASE MEP1 (AFU_ORTHOLOGUE AFUA_1G07730)-RELATED"/>
    <property type="match status" value="1"/>
</dbReference>
<dbReference type="PANTHER" id="PTHR47466">
    <property type="match status" value="1"/>
</dbReference>
<dbReference type="SUPFAM" id="SSF55486">
    <property type="entry name" value="Metalloproteases ('zincins'), catalytic domain"/>
    <property type="match status" value="1"/>
</dbReference>
<keyword evidence="12" id="KW-1185">Reference proteome</keyword>
<dbReference type="InterPro" id="IPR026444">
    <property type="entry name" value="Secre_tail"/>
</dbReference>
<keyword evidence="8" id="KW-1015">Disulfide bond</keyword>
<dbReference type="InterPro" id="IPR024079">
    <property type="entry name" value="MetalloPept_cat_dom_sf"/>
</dbReference>
<name>A0A074L4B1_9BACT</name>
<sequence length="1025" mass="113680">MKRILLILRMRLVLSFLFFIFSSPLFSQIMMGSHHLHQHDEKCGALHLEQKQAAELGIYGTPEYFESWMQGKIQEQAAGTSMRTLQEVRTIPVVVHIIHNGTPIGEGANIPLSQIQSQIRTLNEDFRRQNADAANTPTEFLPIAADAMLEFVLARQDPQGLPTTGINRIEGFKDIYDPSDASLISSLALWPPEEYLNVWVVPLNAPFIGYASFPVAPQLPGLNFQPSLRERDGVTIDYRYFGSGGNAVSSARGRTLTHEIGHFLGLRHIWGDAQNLNEGCDVDDFVTDTPNQQRPTSGCPTSLRASCGSRDMIENYMDYSADPCMNLFTQGQVERMNVVLASSERRASLINNRATLFPENIPALNLSLTSIIEPNDFFCENPTVPQIQVRNLGSTAINSVFLAVRVNSVNLYNQTIPLNLPLGESAILTLNPVTLNESSDNTFEVEILQLNGESAAQNASPTIISSTPSLQPKINLPYQYASGDINNLWRVVNPDQGITWTPINVNLDGSIQEAIYINNYENEEFGALDYFISPQFDLTGLTNAQLTFDIAHAPYNEEGFEDRLWVVVTTDCGSTVSLFNSIYQREGVEMQTAPPQREEYFPTSDNEFRKEVVNLSEYAGQANVRVALVGINGYGNNIFLKNIRISPTEEFNYNLRVNDLLSPGPIVDGTHQSEILELENTGNLPISTFLISRQLNNAQPVTFLGQGSLIPPGETVQVSLPRATLLERTNRLRFVVSRPNYDQNPDSPSDLNRFVIRNADSIPSPWRQYFNTSPLAPWQTINPENNQASFGVINLSSVNNEPQGALELRNMAPNNSYWLGSPLFDLSRTPTASILFDKAYSHEGGNPRLRILLSTNGGSSYEHVLSSQIGDEMASVPGTSGVNPNNRGDFERQFVDLTPFAGRGGDNVRVAFVIDQVTAATNPVFLDNIELFFTSTPEPVIPGQGSAKIYPNPASDVFNIAFNLESFEDVNIQFISMSGQIIHDVIYPSTLNQTYSFGTQLLSKGVFIVKIRSNSVNDTKRLIIK</sequence>
<dbReference type="eggNOG" id="COG1572">
    <property type="taxonomic scope" value="Bacteria"/>
</dbReference>
<dbReference type="GO" id="GO:0008237">
    <property type="term" value="F:metallopeptidase activity"/>
    <property type="evidence" value="ECO:0007669"/>
    <property type="project" value="UniProtKB-KW"/>
</dbReference>
<evidence type="ECO:0000259" key="9">
    <source>
        <dbReference type="Pfam" id="PF05572"/>
    </source>
</evidence>
<dbReference type="GO" id="GO:0046872">
    <property type="term" value="F:metal ion binding"/>
    <property type="evidence" value="ECO:0007669"/>
    <property type="project" value="UniProtKB-KW"/>
</dbReference>
<evidence type="ECO:0000259" key="10">
    <source>
        <dbReference type="Pfam" id="PF18962"/>
    </source>
</evidence>
<accession>A0A074L4B1</accession>
<reference evidence="11 12" key="1">
    <citation type="submission" date="2014-04" db="EMBL/GenBank/DDBJ databases">
        <title>Characterization and application of a salt tolerant electro-active bacterium.</title>
        <authorList>
            <person name="Yang L."/>
            <person name="Wei S."/>
            <person name="Tay Q.X.M."/>
        </authorList>
    </citation>
    <scope>NUCLEOTIDE SEQUENCE [LARGE SCALE GENOMIC DNA]</scope>
    <source>
        <strain evidence="11 12">LY1</strain>
    </source>
</reference>
<dbReference type="NCBIfam" id="NF038128">
    <property type="entry name" value="choice_anch_J"/>
    <property type="match status" value="1"/>
</dbReference>
<proteinExistence type="inferred from homology"/>
<evidence type="ECO:0000256" key="8">
    <source>
        <dbReference type="ARBA" id="ARBA00023157"/>
    </source>
</evidence>
<dbReference type="Pfam" id="PF05572">
    <property type="entry name" value="Peptidase_M43"/>
    <property type="match status" value="1"/>
</dbReference>
<dbReference type="EMBL" id="JMIH01000013">
    <property type="protein sequence ID" value="KEO75325.1"/>
    <property type="molecule type" value="Genomic_DNA"/>
</dbReference>
<evidence type="ECO:0000256" key="6">
    <source>
        <dbReference type="ARBA" id="ARBA00022833"/>
    </source>
</evidence>
<comment type="caution">
    <text evidence="11">The sequence shown here is derived from an EMBL/GenBank/DDBJ whole genome shotgun (WGS) entry which is preliminary data.</text>
</comment>
<keyword evidence="5" id="KW-0378">Hydrolase</keyword>